<organism evidence="1 2">
    <name type="scientific">Roseobacter insulae</name>
    <dbReference type="NCBI Taxonomy" id="2859783"/>
    <lineage>
        <taxon>Bacteria</taxon>
        <taxon>Pseudomonadati</taxon>
        <taxon>Pseudomonadota</taxon>
        <taxon>Alphaproteobacteria</taxon>
        <taxon>Rhodobacterales</taxon>
        <taxon>Roseobacteraceae</taxon>
        <taxon>Roseobacter</taxon>
    </lineage>
</organism>
<dbReference type="RefSeq" id="WP_219502977.1">
    <property type="nucleotide sequence ID" value="NZ_JAHXDN010000003.1"/>
</dbReference>
<gene>
    <name evidence="1" type="ORF">KX928_12810</name>
</gene>
<accession>A0A9X1FVV3</accession>
<dbReference type="EMBL" id="JAHXDN010000003">
    <property type="protein sequence ID" value="MBW4708666.1"/>
    <property type="molecule type" value="Genomic_DNA"/>
</dbReference>
<protein>
    <recommendedName>
        <fullName evidence="3">Lipoprotein</fullName>
    </recommendedName>
</protein>
<dbReference type="Proteomes" id="UP001138661">
    <property type="component" value="Unassembled WGS sequence"/>
</dbReference>
<dbReference type="PROSITE" id="PS51257">
    <property type="entry name" value="PROKAR_LIPOPROTEIN"/>
    <property type="match status" value="1"/>
</dbReference>
<comment type="caution">
    <text evidence="1">The sequence shown here is derived from an EMBL/GenBank/DDBJ whole genome shotgun (WGS) entry which is preliminary data.</text>
</comment>
<sequence length="84" mass="8842">MKKSLLFGALALTACAELPPSVVEYNGSSVKVRQSTFYTVPDPSDPGVVGEAVRVCGTNGKRAEHASSIIAPSAAYTEHLYLCL</sequence>
<reference evidence="1" key="1">
    <citation type="submission" date="2021-07" db="EMBL/GenBank/DDBJ databases">
        <title>Roseobacter insulae sp. nov., isolated from a tidal flat.</title>
        <authorList>
            <person name="Park S."/>
            <person name="Yoon J.-H."/>
        </authorList>
    </citation>
    <scope>NUCLEOTIDE SEQUENCE</scope>
    <source>
        <strain evidence="1">YSTF-M11</strain>
    </source>
</reference>
<proteinExistence type="predicted"/>
<dbReference type="AlphaFoldDB" id="A0A9X1FVV3"/>
<evidence type="ECO:0000313" key="1">
    <source>
        <dbReference type="EMBL" id="MBW4708666.1"/>
    </source>
</evidence>
<name>A0A9X1FVV3_9RHOB</name>
<evidence type="ECO:0008006" key="3">
    <source>
        <dbReference type="Google" id="ProtNLM"/>
    </source>
</evidence>
<evidence type="ECO:0000313" key="2">
    <source>
        <dbReference type="Proteomes" id="UP001138661"/>
    </source>
</evidence>
<keyword evidence="2" id="KW-1185">Reference proteome</keyword>